<organism evidence="2 3">
    <name type="scientific">Acaromyces ingoldii</name>
    <dbReference type="NCBI Taxonomy" id="215250"/>
    <lineage>
        <taxon>Eukaryota</taxon>
        <taxon>Fungi</taxon>
        <taxon>Dikarya</taxon>
        <taxon>Basidiomycota</taxon>
        <taxon>Ustilaginomycotina</taxon>
        <taxon>Exobasidiomycetes</taxon>
        <taxon>Exobasidiales</taxon>
        <taxon>Cryptobasidiaceae</taxon>
        <taxon>Acaromyces</taxon>
    </lineage>
</organism>
<dbReference type="Proteomes" id="UP000245768">
    <property type="component" value="Unassembled WGS sequence"/>
</dbReference>
<feature type="compositionally biased region" description="Acidic residues" evidence="1">
    <location>
        <begin position="113"/>
        <end position="127"/>
    </location>
</feature>
<evidence type="ECO:0000313" key="3">
    <source>
        <dbReference type="Proteomes" id="UP000245768"/>
    </source>
</evidence>
<keyword evidence="3" id="KW-1185">Reference proteome</keyword>
<dbReference type="EMBL" id="KZ819637">
    <property type="protein sequence ID" value="PWN88949.1"/>
    <property type="molecule type" value="Genomic_DNA"/>
</dbReference>
<feature type="compositionally biased region" description="Basic and acidic residues" evidence="1">
    <location>
        <begin position="279"/>
        <end position="289"/>
    </location>
</feature>
<dbReference type="InParanoid" id="A0A316YIC6"/>
<evidence type="ECO:0000313" key="2">
    <source>
        <dbReference type="EMBL" id="PWN88949.1"/>
    </source>
</evidence>
<accession>A0A316YIC6</accession>
<feature type="region of interest" description="Disordered" evidence="1">
    <location>
        <begin position="79"/>
        <end position="317"/>
    </location>
</feature>
<sequence>MASGEFGDREWAILNAASHKIVQSNAKLLYEMTPELKKWHAKGRLLDKDFCLYGYTFLFSNQLKILMRSGRGGEEAASIVKKAAGSGPSKATQPKVKDKAKNASPKKTKLESEYEDDSGSLSDDEEEKTTKMPAKRSSDNIKKTKEAVGNVKQMQERKEEKDLLARQTSKSAIGKRGTVPKVAMRESMNEEDASSPATSPDKRKRMASSKGHDGDLGQDDTSEKAETTLPPLETPLKKTSLPGEGAMPTTETSVGQKTDVAGPATDGVVPSPAAAAKSRRVEDECHEVGAEDCSGGKRNAPASFEGQPDAKKSKTDA</sequence>
<reference evidence="2 3" key="1">
    <citation type="journal article" date="2018" name="Mol. Biol. Evol.">
        <title>Broad Genomic Sampling Reveals a Smut Pathogenic Ancestry of the Fungal Clade Ustilaginomycotina.</title>
        <authorList>
            <person name="Kijpornyongpan T."/>
            <person name="Mondo S.J."/>
            <person name="Barry K."/>
            <person name="Sandor L."/>
            <person name="Lee J."/>
            <person name="Lipzen A."/>
            <person name="Pangilinan J."/>
            <person name="LaButti K."/>
            <person name="Hainaut M."/>
            <person name="Henrissat B."/>
            <person name="Grigoriev I.V."/>
            <person name="Spatafora J.W."/>
            <person name="Aime M.C."/>
        </authorList>
    </citation>
    <scope>NUCLEOTIDE SEQUENCE [LARGE SCALE GENOMIC DNA]</scope>
    <source>
        <strain evidence="2 3">MCA 4198</strain>
    </source>
</reference>
<evidence type="ECO:0000256" key="1">
    <source>
        <dbReference type="SAM" id="MobiDB-lite"/>
    </source>
</evidence>
<feature type="compositionally biased region" description="Basic and acidic residues" evidence="1">
    <location>
        <begin position="154"/>
        <end position="164"/>
    </location>
</feature>
<name>A0A316YIC6_9BASI</name>
<gene>
    <name evidence="2" type="ORF">FA10DRAFT_302342</name>
</gene>
<protein>
    <submittedName>
        <fullName evidence="2">Uncharacterized protein</fullName>
    </submittedName>
</protein>
<feature type="compositionally biased region" description="Basic and acidic residues" evidence="1">
    <location>
        <begin position="308"/>
        <end position="317"/>
    </location>
</feature>
<feature type="compositionally biased region" description="Basic and acidic residues" evidence="1">
    <location>
        <begin position="210"/>
        <end position="226"/>
    </location>
</feature>
<dbReference type="GeneID" id="37047019"/>
<dbReference type="AlphaFoldDB" id="A0A316YIC6"/>
<dbReference type="RefSeq" id="XP_025376147.1">
    <property type="nucleotide sequence ID" value="XM_025525103.1"/>
</dbReference>
<proteinExistence type="predicted"/>
<feature type="compositionally biased region" description="Basic and acidic residues" evidence="1">
    <location>
        <begin position="136"/>
        <end position="146"/>
    </location>
</feature>